<reference evidence="2 3" key="1">
    <citation type="submission" date="2019-07" db="EMBL/GenBank/DDBJ databases">
        <authorList>
            <person name="Huq M.A."/>
        </authorList>
    </citation>
    <scope>NUCLEOTIDE SEQUENCE [LARGE SCALE GENOMIC DNA]</scope>
    <source>
        <strain evidence="2 3">MAH-19</strain>
    </source>
</reference>
<evidence type="ECO:0000313" key="3">
    <source>
        <dbReference type="Proteomes" id="UP000318733"/>
    </source>
</evidence>
<comment type="caution">
    <text evidence="2">The sequence shown here is derived from an EMBL/GenBank/DDBJ whole genome shotgun (WGS) entry which is preliminary data.</text>
</comment>
<name>A0A556MGB3_9SPHI</name>
<organism evidence="2 3">
    <name type="scientific">Mucilaginibacter corticis</name>
    <dbReference type="NCBI Taxonomy" id="2597670"/>
    <lineage>
        <taxon>Bacteria</taxon>
        <taxon>Pseudomonadati</taxon>
        <taxon>Bacteroidota</taxon>
        <taxon>Sphingobacteriia</taxon>
        <taxon>Sphingobacteriales</taxon>
        <taxon>Sphingobacteriaceae</taxon>
        <taxon>Mucilaginibacter</taxon>
    </lineage>
</organism>
<dbReference type="InterPro" id="IPR041657">
    <property type="entry name" value="HTH_17"/>
</dbReference>
<dbReference type="PANTHER" id="PTHR34585:SF22">
    <property type="entry name" value="HELIX-TURN-HELIX DOMAIN-CONTAINING PROTEIN"/>
    <property type="match status" value="1"/>
</dbReference>
<proteinExistence type="predicted"/>
<keyword evidence="3" id="KW-1185">Reference proteome</keyword>
<dbReference type="AlphaFoldDB" id="A0A556MGB3"/>
<dbReference type="EMBL" id="VLPK01000004">
    <property type="protein sequence ID" value="TSJ38943.1"/>
    <property type="molecule type" value="Genomic_DNA"/>
</dbReference>
<protein>
    <submittedName>
        <fullName evidence="2">Helix-turn-helix domain-containing protein</fullName>
    </submittedName>
</protein>
<sequence>MALQIITKEDLDEFREKLLNDLKELMTKPADTPVKYLKSYQVKNMLKISSATLLTLREKGIICYTKIGGTFYYKQEDIVKMLESKQKSTVRDH</sequence>
<accession>A0A556MGB3</accession>
<dbReference type="Proteomes" id="UP000318733">
    <property type="component" value="Unassembled WGS sequence"/>
</dbReference>
<feature type="domain" description="Helix-turn-helix" evidence="1">
    <location>
        <begin position="41"/>
        <end position="85"/>
    </location>
</feature>
<dbReference type="Pfam" id="PF12728">
    <property type="entry name" value="HTH_17"/>
    <property type="match status" value="1"/>
</dbReference>
<evidence type="ECO:0000259" key="1">
    <source>
        <dbReference type="Pfam" id="PF12728"/>
    </source>
</evidence>
<gene>
    <name evidence="2" type="ORF">FO440_20615</name>
</gene>
<dbReference type="PANTHER" id="PTHR34585">
    <property type="match status" value="1"/>
</dbReference>
<evidence type="ECO:0000313" key="2">
    <source>
        <dbReference type="EMBL" id="TSJ38943.1"/>
    </source>
</evidence>
<dbReference type="OrthoDB" id="1524679at2"/>